<comment type="caution">
    <text evidence="2">The sequence shown here is derived from an EMBL/GenBank/DDBJ whole genome shotgun (WGS) entry which is preliminary data.</text>
</comment>
<keyword evidence="3" id="KW-1185">Reference proteome</keyword>
<evidence type="ECO:0000256" key="1">
    <source>
        <dbReference type="SAM" id="MobiDB-lite"/>
    </source>
</evidence>
<evidence type="ECO:0000313" key="2">
    <source>
        <dbReference type="EMBL" id="KAF7267659.1"/>
    </source>
</evidence>
<feature type="region of interest" description="Disordered" evidence="1">
    <location>
        <begin position="1"/>
        <end position="24"/>
    </location>
</feature>
<reference evidence="2" key="1">
    <citation type="submission" date="2020-08" db="EMBL/GenBank/DDBJ databases">
        <title>Genome sequencing and assembly of the red palm weevil Rhynchophorus ferrugineus.</title>
        <authorList>
            <person name="Dias G.B."/>
            <person name="Bergman C.M."/>
            <person name="Manee M."/>
        </authorList>
    </citation>
    <scope>NUCLEOTIDE SEQUENCE</scope>
    <source>
        <strain evidence="2">AA-2017</strain>
        <tissue evidence="2">Whole larva</tissue>
    </source>
</reference>
<feature type="region of interest" description="Disordered" evidence="1">
    <location>
        <begin position="42"/>
        <end position="75"/>
    </location>
</feature>
<accession>A0A834M7B7</accession>
<name>A0A834M7B7_RHYFE</name>
<proteinExistence type="predicted"/>
<dbReference type="Proteomes" id="UP000625711">
    <property type="component" value="Unassembled WGS sequence"/>
</dbReference>
<dbReference type="EMBL" id="JAACXV010014401">
    <property type="protein sequence ID" value="KAF7267659.1"/>
    <property type="molecule type" value="Genomic_DNA"/>
</dbReference>
<feature type="compositionally biased region" description="Polar residues" evidence="1">
    <location>
        <begin position="1"/>
        <end position="15"/>
    </location>
</feature>
<sequence>MLFFQSTFQNVGSKNSKSKPLDRPAVRLVGGSGVVLVAAASTSLRQRQKERRQSIGPWRRDDSSQRRRPSVMSQRRDAFLRYCSTSHPSGANTNWRAGTSLV</sequence>
<dbReference type="AlphaFoldDB" id="A0A834M7B7"/>
<organism evidence="2 3">
    <name type="scientific">Rhynchophorus ferrugineus</name>
    <name type="common">Red palm weevil</name>
    <name type="synonym">Curculio ferrugineus</name>
    <dbReference type="NCBI Taxonomy" id="354439"/>
    <lineage>
        <taxon>Eukaryota</taxon>
        <taxon>Metazoa</taxon>
        <taxon>Ecdysozoa</taxon>
        <taxon>Arthropoda</taxon>
        <taxon>Hexapoda</taxon>
        <taxon>Insecta</taxon>
        <taxon>Pterygota</taxon>
        <taxon>Neoptera</taxon>
        <taxon>Endopterygota</taxon>
        <taxon>Coleoptera</taxon>
        <taxon>Polyphaga</taxon>
        <taxon>Cucujiformia</taxon>
        <taxon>Curculionidae</taxon>
        <taxon>Dryophthorinae</taxon>
        <taxon>Rhynchophorus</taxon>
    </lineage>
</organism>
<evidence type="ECO:0000313" key="3">
    <source>
        <dbReference type="Proteomes" id="UP000625711"/>
    </source>
</evidence>
<protein>
    <submittedName>
        <fullName evidence="2">Uncharacterized protein</fullName>
    </submittedName>
</protein>
<gene>
    <name evidence="2" type="ORF">GWI33_019148</name>
</gene>